<dbReference type="OrthoDB" id="5867810at2759"/>
<evidence type="ECO:0000313" key="3">
    <source>
        <dbReference type="Proteomes" id="UP000276991"/>
    </source>
</evidence>
<protein>
    <submittedName>
        <fullName evidence="2">Uncharacterized protein</fullName>
    </submittedName>
</protein>
<evidence type="ECO:0000256" key="1">
    <source>
        <dbReference type="SAM" id="MobiDB-lite"/>
    </source>
</evidence>
<evidence type="ECO:0000313" key="2">
    <source>
        <dbReference type="EMBL" id="VBB29984.1"/>
    </source>
</evidence>
<organism evidence="2 3">
    <name type="scientific">Acanthocheilonema viteae</name>
    <name type="common">Filarial nematode worm</name>
    <name type="synonym">Dipetalonema viteae</name>
    <dbReference type="NCBI Taxonomy" id="6277"/>
    <lineage>
        <taxon>Eukaryota</taxon>
        <taxon>Metazoa</taxon>
        <taxon>Ecdysozoa</taxon>
        <taxon>Nematoda</taxon>
        <taxon>Chromadorea</taxon>
        <taxon>Rhabditida</taxon>
        <taxon>Spirurina</taxon>
        <taxon>Spiruromorpha</taxon>
        <taxon>Filarioidea</taxon>
        <taxon>Onchocercidae</taxon>
        <taxon>Acanthocheilonema</taxon>
    </lineage>
</organism>
<feature type="compositionally biased region" description="Polar residues" evidence="1">
    <location>
        <begin position="506"/>
        <end position="532"/>
    </location>
</feature>
<feature type="compositionally biased region" description="Basic and acidic residues" evidence="1">
    <location>
        <begin position="533"/>
        <end position="563"/>
    </location>
</feature>
<dbReference type="Proteomes" id="UP000276991">
    <property type="component" value="Unassembled WGS sequence"/>
</dbReference>
<dbReference type="AlphaFoldDB" id="A0A498S9D0"/>
<dbReference type="EMBL" id="UPTC01000755">
    <property type="protein sequence ID" value="VBB29984.1"/>
    <property type="molecule type" value="Genomic_DNA"/>
</dbReference>
<proteinExistence type="predicted"/>
<feature type="compositionally biased region" description="Basic and acidic residues" evidence="1">
    <location>
        <begin position="571"/>
        <end position="599"/>
    </location>
</feature>
<sequence length="599" mass="68163">MELEQRRNPEDASDARNQIDNDEHQIPEVHNDEISISFDWRNYTFLEQKLKLKFASELCDIPNFLKAPIQKSDVSSNQKTDPFKEIRFACKTLTDYIDNFQKDHKLVAFTIEKMMPFLSEMIDADMKSKNISHDSIERHKNENLVNDGFEVCEKCKDHFYKDISSEHQKTKDFQKVNINSPINEMNDEMIAATYENDGTTSEMIVITSKIKELSLKSDGMSSEVVPGKSTVTVTKKQLQSVEANDGEVASISGISYEIEKIDSELQAEREFKEVTITQTVIKSIIVSSESVQKANQLALRNAELLLCDICEKKAVGQKMKSCNLLTNEQSESFEKEFNSYIKFATDIKNYISNLIQHVDAIASYVKLNEKKLLSNEDETRQRLICFEKEFCKHLLTFYDIALAGEKAREVFEKMKHELIAISDQELIDYESMFISHLLSFAILSRTFEAAWDVSDAYLDILHCLFILLVDVENISNDSFQGSNLAFLNKFHVKSTNVHKNAAISEKLNTQEQTISKKTPTPAATSKNTAKSSPESKARASLENKAKALPENETKTPLESETKTLPKNKTKALPENKVKALSENKTKALPDNKAKEKTYV</sequence>
<feature type="region of interest" description="Disordered" evidence="1">
    <location>
        <begin position="1"/>
        <end position="26"/>
    </location>
</feature>
<gene>
    <name evidence="2" type="ORF">NAV_LOCUS4775</name>
</gene>
<keyword evidence="3" id="KW-1185">Reference proteome</keyword>
<accession>A0A498S9D0</accession>
<name>A0A498S9D0_ACAVI</name>
<feature type="region of interest" description="Disordered" evidence="1">
    <location>
        <begin position="506"/>
        <end position="599"/>
    </location>
</feature>
<reference evidence="2 3" key="1">
    <citation type="submission" date="2018-08" db="EMBL/GenBank/DDBJ databases">
        <authorList>
            <person name="Laetsch R D."/>
            <person name="Stevens L."/>
            <person name="Kumar S."/>
            <person name="Blaxter L. M."/>
        </authorList>
    </citation>
    <scope>NUCLEOTIDE SEQUENCE [LARGE SCALE GENOMIC DNA]</scope>
</reference>